<organism evidence="11 12">
    <name type="scientific">Triparma verrucosa</name>
    <dbReference type="NCBI Taxonomy" id="1606542"/>
    <lineage>
        <taxon>Eukaryota</taxon>
        <taxon>Sar</taxon>
        <taxon>Stramenopiles</taxon>
        <taxon>Ochrophyta</taxon>
        <taxon>Bolidophyceae</taxon>
        <taxon>Parmales</taxon>
        <taxon>Triparmaceae</taxon>
        <taxon>Triparma</taxon>
    </lineage>
</organism>
<evidence type="ECO:0000256" key="9">
    <source>
        <dbReference type="SAM" id="Phobius"/>
    </source>
</evidence>
<feature type="repeat" description="WD" evidence="7">
    <location>
        <begin position="649"/>
        <end position="682"/>
    </location>
</feature>
<evidence type="ECO:0000259" key="10">
    <source>
        <dbReference type="Pfam" id="PF00520"/>
    </source>
</evidence>
<dbReference type="SMART" id="SM00320">
    <property type="entry name" value="WD40"/>
    <property type="match status" value="12"/>
</dbReference>
<evidence type="ECO:0000256" key="4">
    <source>
        <dbReference type="ARBA" id="ARBA00022737"/>
    </source>
</evidence>
<evidence type="ECO:0000256" key="6">
    <source>
        <dbReference type="ARBA" id="ARBA00023136"/>
    </source>
</evidence>
<dbReference type="InterPro" id="IPR015943">
    <property type="entry name" value="WD40/YVTN_repeat-like_dom_sf"/>
</dbReference>
<feature type="transmembrane region" description="Helical" evidence="9">
    <location>
        <begin position="1247"/>
        <end position="1272"/>
    </location>
</feature>
<dbReference type="GO" id="GO:0016020">
    <property type="term" value="C:membrane"/>
    <property type="evidence" value="ECO:0007669"/>
    <property type="project" value="UniProtKB-SubCell"/>
</dbReference>
<feature type="transmembrane region" description="Helical" evidence="9">
    <location>
        <begin position="1071"/>
        <end position="1088"/>
    </location>
</feature>
<feature type="repeat" description="WD" evidence="7">
    <location>
        <begin position="384"/>
        <end position="416"/>
    </location>
</feature>
<name>A0A9W7KTL8_9STRA</name>
<feature type="transmembrane region" description="Helical" evidence="9">
    <location>
        <begin position="1150"/>
        <end position="1173"/>
    </location>
</feature>
<dbReference type="PROSITE" id="PS00678">
    <property type="entry name" value="WD_REPEATS_1"/>
    <property type="match status" value="4"/>
</dbReference>
<dbReference type="InterPro" id="IPR001680">
    <property type="entry name" value="WD40_rpt"/>
</dbReference>
<gene>
    <name evidence="11" type="ORF">TrVE_jg9613</name>
</gene>
<evidence type="ECO:0000256" key="5">
    <source>
        <dbReference type="ARBA" id="ARBA00022989"/>
    </source>
</evidence>
<feature type="transmembrane region" description="Helical" evidence="9">
    <location>
        <begin position="1193"/>
        <end position="1215"/>
    </location>
</feature>
<dbReference type="InterPro" id="IPR011047">
    <property type="entry name" value="Quinoprotein_ADH-like_sf"/>
</dbReference>
<proteinExistence type="predicted"/>
<dbReference type="InterPro" id="IPR036322">
    <property type="entry name" value="WD40_repeat_dom_sf"/>
</dbReference>
<dbReference type="Gene3D" id="2.130.10.10">
    <property type="entry name" value="YVTN repeat-like/Quinoprotein amine dehydrogenase"/>
    <property type="match status" value="4"/>
</dbReference>
<keyword evidence="6 9" id="KW-0472">Membrane</keyword>
<accession>A0A9W7KTL8</accession>
<evidence type="ECO:0000256" key="3">
    <source>
        <dbReference type="ARBA" id="ARBA00022692"/>
    </source>
</evidence>
<feature type="repeat" description="WD" evidence="7">
    <location>
        <begin position="513"/>
        <end position="554"/>
    </location>
</feature>
<dbReference type="Pfam" id="PF00400">
    <property type="entry name" value="WD40"/>
    <property type="match status" value="9"/>
</dbReference>
<comment type="subcellular location">
    <subcellularLocation>
        <location evidence="1">Membrane</location>
        <topology evidence="1">Multi-pass membrane protein</topology>
    </subcellularLocation>
</comment>
<keyword evidence="3 9" id="KW-0812">Transmembrane</keyword>
<evidence type="ECO:0000256" key="8">
    <source>
        <dbReference type="SAM" id="Coils"/>
    </source>
</evidence>
<evidence type="ECO:0000256" key="1">
    <source>
        <dbReference type="ARBA" id="ARBA00004141"/>
    </source>
</evidence>
<dbReference type="SUPFAM" id="SSF50960">
    <property type="entry name" value="TolB, C-terminal domain"/>
    <property type="match status" value="1"/>
</dbReference>
<feature type="coiled-coil region" evidence="8">
    <location>
        <begin position="1340"/>
        <end position="1417"/>
    </location>
</feature>
<keyword evidence="12" id="KW-1185">Reference proteome</keyword>
<dbReference type="InterPro" id="IPR019775">
    <property type="entry name" value="WD40_repeat_CS"/>
</dbReference>
<keyword evidence="4" id="KW-0677">Repeat</keyword>
<feature type="repeat" description="WD" evidence="7">
    <location>
        <begin position="565"/>
        <end position="604"/>
    </location>
</feature>
<dbReference type="PROSITE" id="PS50294">
    <property type="entry name" value="WD_REPEATS_REGION"/>
    <property type="match status" value="8"/>
</dbReference>
<dbReference type="Proteomes" id="UP001165160">
    <property type="component" value="Unassembled WGS sequence"/>
</dbReference>
<feature type="repeat" description="WD" evidence="7">
    <location>
        <begin position="605"/>
        <end position="637"/>
    </location>
</feature>
<feature type="repeat" description="WD" evidence="7">
    <location>
        <begin position="298"/>
        <end position="339"/>
    </location>
</feature>
<sequence length="1424" mass="160288">MNATTLNPLPSQTPPKSLGLKLSRLSTRIERSSSSNPNIKHSFDEFTHVDTGIRCMDMRGRGVNGSTSSDQTVFVFGGDNGDLYIRSSGKEQKQVTVVSKPGDKWSGVECVTFQPNTRREVVFVGTNEGQGSDGGKIVAVSTLTATILYRLEGHKKTVTGIAATSDGSKIISVSYDKTAKIWDVKNRNRPTLIKDIVEKDDLYIRSVAISPNSEVFCLGGGDSRTGFIHVHDMKEPYNPLHEFKGHKETVRCLTFSRDNKTLFSGSSAKTIKVWNYTLTPPGNSESSTSVSGELRKTLVGHTGFVNCLSESPCSKFLCSGSDDCTARIWDILAGVELRELKVTGEKCAVNGVCYMDHHDVKTASGDGQIGVFNLSAESRPDLKFIGHKGEVSSLSISKDGTKFASGSLDNTVRVWDATGKKDRNFVTLSGHTEYIICVAISNDAKLVLSGSYDCTIIIWDLESTQNEKMNQIKFENRVYDVEFAIDELSFFAGGRRGHLRRYTVATGELLMEFKGHTDRVSSLAVSLDGKHLVTGSWDKNIIVWRLAEEENQSAEVKTGEIVRRLEGHSDYVKSITLVEDKILSGSADNSAKVWDFTSGELLHTFKGHMGAVNSVAVHPSKDFIATGSFDNSWKLWNFHPPFNLLYTSTDTHKDHINAVVFTPRGDNLMSGADDKTISVADIAPHLHTLPSSLHSKTFARDCKGSEDAHRFNWAETDTMRIIQHRPVAPFEPHYNADTNNNADDMQQTQQTLIQKASEAGAARFLQECLFVSDDGTKDEEIKGKMRGIVGYKPVGFRSRQELSILSCLMRDLKNRTPLTLATNAKGGGGPAVKVILDCYALLFSQNFAQPFPNYDINLDKHPTTLFPLEEFIETLNRFPALALNFLGDLNLISPEDPSVQKHVDEHVIGPSKRYIRGSSERMPKEFWHNALNEKCESEEDSSAIDDVGVDVESSAIDDVYVEVESQRFKRKMPPTRKKKMKPVTAKFVPIYKIAAADSEFLKSVVKACILLKKYNVFENEVVQTVVEHKWKKYVRRMFFYNFFLYALMVGLLTVDALVYRSAISSDAVTDKIVGLVPMIGVICIWFRFTFHEWAQFQLSDSFYSHTADFWNILDVLSLYSIFCTYTFRLLEGVFGTVSAAEVARQSPETLYYWSTLTMSCSLPLAYLNILYYLQGFHESGRLVRMIIGIIKGIRVFLGLLGICMVGFSAGFFVLFEAEKDNNPLMRLFQSYTLMLGDFDIDDFHQSLSYISIAILFITFTVFINIIMLNLLIAIMGDIFDRIQENARAEFMFARAGIVLEFEETLSDDQKKNPEWFPEWLQVLVPTLQDSSLDNEWVGRLKSLKNTVTEAKLDVKEKLHQSERRRQISERQRIESEERSRKSERRLDVEISRLNAKLDEETERRREMERKTEELLKSICDKLDN</sequence>
<dbReference type="PANTHER" id="PTHR22847">
    <property type="entry name" value="WD40 REPEAT PROTEIN"/>
    <property type="match status" value="1"/>
</dbReference>
<evidence type="ECO:0000256" key="7">
    <source>
        <dbReference type="PROSITE-ProRule" id="PRU00221"/>
    </source>
</evidence>
<keyword evidence="5 9" id="KW-1133">Transmembrane helix</keyword>
<feature type="repeat" description="WD" evidence="7">
    <location>
        <begin position="428"/>
        <end position="469"/>
    </location>
</feature>
<dbReference type="EMBL" id="BRXX01000425">
    <property type="protein sequence ID" value="GMI11132.1"/>
    <property type="molecule type" value="Genomic_DNA"/>
</dbReference>
<keyword evidence="8" id="KW-0175">Coiled coil</keyword>
<dbReference type="SUPFAM" id="SSF50978">
    <property type="entry name" value="WD40 repeat-like"/>
    <property type="match status" value="1"/>
</dbReference>
<comment type="caution">
    <text evidence="11">The sequence shown here is derived from an EMBL/GenBank/DDBJ whole genome shotgun (WGS) entry which is preliminary data.</text>
</comment>
<keyword evidence="2 7" id="KW-0853">WD repeat</keyword>
<dbReference type="InterPro" id="IPR020472">
    <property type="entry name" value="WD40_PAC1"/>
</dbReference>
<dbReference type="CDD" id="cd00200">
    <property type="entry name" value="WD40"/>
    <property type="match status" value="1"/>
</dbReference>
<feature type="repeat" description="WD" evidence="7">
    <location>
        <begin position="243"/>
        <end position="275"/>
    </location>
</feature>
<dbReference type="PROSITE" id="PS50082">
    <property type="entry name" value="WD_REPEATS_2"/>
    <property type="match status" value="9"/>
</dbReference>
<dbReference type="GO" id="GO:0005216">
    <property type="term" value="F:monoatomic ion channel activity"/>
    <property type="evidence" value="ECO:0007669"/>
    <property type="project" value="InterPro"/>
</dbReference>
<reference evidence="12" key="1">
    <citation type="journal article" date="2023" name="Commun. Biol.">
        <title>Genome analysis of Parmales, the sister group of diatoms, reveals the evolutionary specialization of diatoms from phago-mixotrophs to photoautotrophs.</title>
        <authorList>
            <person name="Ban H."/>
            <person name="Sato S."/>
            <person name="Yoshikawa S."/>
            <person name="Yamada K."/>
            <person name="Nakamura Y."/>
            <person name="Ichinomiya M."/>
            <person name="Sato N."/>
            <person name="Blanc-Mathieu R."/>
            <person name="Endo H."/>
            <person name="Kuwata A."/>
            <person name="Ogata H."/>
        </authorList>
    </citation>
    <scope>NUCLEOTIDE SEQUENCE [LARGE SCALE GENOMIC DNA]</scope>
    <source>
        <strain evidence="12">NIES 3699</strain>
    </source>
</reference>
<dbReference type="InterPro" id="IPR005821">
    <property type="entry name" value="Ion_trans_dom"/>
</dbReference>
<protein>
    <recommendedName>
        <fullName evidence="10">Ion transport domain-containing protein</fullName>
    </recommendedName>
</protein>
<feature type="repeat" description="WD" evidence="7">
    <location>
        <begin position="151"/>
        <end position="192"/>
    </location>
</feature>
<evidence type="ECO:0000313" key="11">
    <source>
        <dbReference type="EMBL" id="GMI11132.1"/>
    </source>
</evidence>
<feature type="domain" description="Ion transport" evidence="10">
    <location>
        <begin position="1057"/>
        <end position="1286"/>
    </location>
</feature>
<evidence type="ECO:0000313" key="12">
    <source>
        <dbReference type="Proteomes" id="UP001165160"/>
    </source>
</evidence>
<dbReference type="SUPFAM" id="SSF50998">
    <property type="entry name" value="Quinoprotein alcohol dehydrogenase-like"/>
    <property type="match status" value="1"/>
</dbReference>
<evidence type="ECO:0000256" key="2">
    <source>
        <dbReference type="ARBA" id="ARBA00022574"/>
    </source>
</evidence>
<dbReference type="GO" id="GO:1990234">
    <property type="term" value="C:transferase complex"/>
    <property type="evidence" value="ECO:0007669"/>
    <property type="project" value="UniProtKB-ARBA"/>
</dbReference>
<dbReference type="Pfam" id="PF00520">
    <property type="entry name" value="Ion_trans"/>
    <property type="match status" value="1"/>
</dbReference>
<dbReference type="PRINTS" id="PR00320">
    <property type="entry name" value="GPROTEINBRPT"/>
</dbReference>
<dbReference type="PANTHER" id="PTHR22847:SF637">
    <property type="entry name" value="WD REPEAT DOMAIN 5B"/>
    <property type="match status" value="1"/>
</dbReference>
<feature type="transmembrane region" description="Helical" evidence="9">
    <location>
        <begin position="1038"/>
        <end position="1059"/>
    </location>
</feature>